<dbReference type="Proteomes" id="UP000838756">
    <property type="component" value="Unassembled WGS sequence"/>
</dbReference>
<feature type="region of interest" description="Disordered" evidence="7">
    <location>
        <begin position="162"/>
        <end position="226"/>
    </location>
</feature>
<dbReference type="Gene3D" id="3.90.70.10">
    <property type="entry name" value="Cysteine proteinases"/>
    <property type="match status" value="1"/>
</dbReference>
<dbReference type="GO" id="GO:0006508">
    <property type="term" value="P:proteolysis"/>
    <property type="evidence" value="ECO:0007669"/>
    <property type="project" value="UniProtKB-KW"/>
</dbReference>
<keyword evidence="4" id="KW-0862">Zinc</keyword>
<comment type="similarity">
    <text evidence="6">Belongs to the peptidase C19 family.</text>
</comment>
<keyword evidence="6" id="KW-0645">Protease</keyword>
<keyword evidence="6" id="KW-0378">Hydrolase</keyword>
<dbReference type="PANTHER" id="PTHR21646">
    <property type="entry name" value="UBIQUITIN CARBOXYL-TERMINAL HYDROLASE"/>
    <property type="match status" value="1"/>
</dbReference>
<dbReference type="Gene3D" id="3.30.40.10">
    <property type="entry name" value="Zinc/RING finger domain, C3HC4 (zinc finger)"/>
    <property type="match status" value="1"/>
</dbReference>
<dbReference type="EC" id="3.4.19.12" evidence="6"/>
<dbReference type="Pfam" id="PF00443">
    <property type="entry name" value="UCH"/>
    <property type="match status" value="1"/>
</dbReference>
<dbReference type="InterPro" id="IPR001607">
    <property type="entry name" value="Znf_UBP"/>
</dbReference>
<dbReference type="SMART" id="SM00290">
    <property type="entry name" value="ZnF_UBP"/>
    <property type="match status" value="1"/>
</dbReference>
<dbReference type="GO" id="GO:0004843">
    <property type="term" value="F:cysteine-type deubiquitinase activity"/>
    <property type="evidence" value="ECO:0007669"/>
    <property type="project" value="UniProtKB-UniRule"/>
</dbReference>
<dbReference type="PROSITE" id="PS50235">
    <property type="entry name" value="USP_3"/>
    <property type="match status" value="1"/>
</dbReference>
<dbReference type="PROSITE" id="PS50271">
    <property type="entry name" value="ZF_UBP"/>
    <property type="match status" value="1"/>
</dbReference>
<evidence type="ECO:0000256" key="4">
    <source>
        <dbReference type="ARBA" id="ARBA00022833"/>
    </source>
</evidence>
<sequence length="580" mass="65485">MECPHLLDNVNLDSDLFGEDSSITKNFNCSECAIEEQNWICLHCGVVNCGRYASGHAKQHAESSDHQLCMSCDVFSVYCYKCDDYISNDTDQQTVHKIRHGIMQVRNNENVESNTDVDEIETASKSYEEQDSPVTHKLDTNEKLALSPSMVTYGAEVMATSSCDIPENESNENKPTISKNVDEPVRSLRPRYRKRSHSEDSSSTENSNQPSRGKEKKVSPCNGKSQREKKIVGLKNLGNTCFMNAVLQSLNNIQEFSCYFSQLPSLEVKTNGRKVYHSRSYTRQEMHDVVMAEELRKVLINLNTGGCGSKGAISPECLFLVIWKVVPRFRGYQQQDAHEFLRYMLDRLHTELLQLLPPDRAEGNFVPRAPSASIVTAVFGGTLQSEVRCLACGTESKKFDPFLDLSLELPEIGRHEAPVSLTDCLASFVQVEELADTERYYCSTCKCKQKSTKQFRVRRLPNVLCLHLKRFRWHNYFRTKVDTNISFPLSALDMSRFVLSNVPDTRHSGLGNYLYDLAAVIVHHGSGAGSGHYTAFAINGDQWFHFNDQTVRATDSSAVASCKPYILFYIRREFALPSAS</sequence>
<keyword evidence="11" id="KW-1185">Reference proteome</keyword>
<dbReference type="GO" id="GO:0008270">
    <property type="term" value="F:zinc ion binding"/>
    <property type="evidence" value="ECO:0007669"/>
    <property type="project" value="UniProtKB-KW"/>
</dbReference>
<dbReference type="SUPFAM" id="SSF54001">
    <property type="entry name" value="Cysteine proteinases"/>
    <property type="match status" value="1"/>
</dbReference>
<dbReference type="SUPFAM" id="SSF57850">
    <property type="entry name" value="RING/U-box"/>
    <property type="match status" value="1"/>
</dbReference>
<dbReference type="PANTHER" id="PTHR21646:SF19">
    <property type="entry name" value="UBIQUITIN CARBOXYL-TERMINAL HYDROLASE 3"/>
    <property type="match status" value="1"/>
</dbReference>
<dbReference type="InterPro" id="IPR018200">
    <property type="entry name" value="USP_CS"/>
</dbReference>
<organism evidence="10 11">
    <name type="scientific">Pararge aegeria aegeria</name>
    <dbReference type="NCBI Taxonomy" id="348720"/>
    <lineage>
        <taxon>Eukaryota</taxon>
        <taxon>Metazoa</taxon>
        <taxon>Ecdysozoa</taxon>
        <taxon>Arthropoda</taxon>
        <taxon>Hexapoda</taxon>
        <taxon>Insecta</taxon>
        <taxon>Pterygota</taxon>
        <taxon>Neoptera</taxon>
        <taxon>Endopterygota</taxon>
        <taxon>Lepidoptera</taxon>
        <taxon>Glossata</taxon>
        <taxon>Ditrysia</taxon>
        <taxon>Papilionoidea</taxon>
        <taxon>Nymphalidae</taxon>
        <taxon>Satyrinae</taxon>
        <taxon>Satyrini</taxon>
        <taxon>Parargina</taxon>
        <taxon>Pararge</taxon>
    </lineage>
</organism>
<reference evidence="10" key="1">
    <citation type="submission" date="2022-03" db="EMBL/GenBank/DDBJ databases">
        <authorList>
            <person name="Lindestad O."/>
        </authorList>
    </citation>
    <scope>NUCLEOTIDE SEQUENCE</scope>
</reference>
<accession>A0A8S4SA88</accession>
<dbReference type="PROSITE" id="PS00973">
    <property type="entry name" value="USP_2"/>
    <property type="match status" value="1"/>
</dbReference>
<gene>
    <name evidence="10" type="primary">jg7266</name>
    <name evidence="10" type="ORF">PAEG_LOCUS22639</name>
</gene>
<evidence type="ECO:0000256" key="3">
    <source>
        <dbReference type="ARBA" id="ARBA00022771"/>
    </source>
</evidence>
<dbReference type="InterPro" id="IPR028889">
    <property type="entry name" value="USP"/>
</dbReference>
<evidence type="ECO:0000313" key="10">
    <source>
        <dbReference type="EMBL" id="CAH2254265.1"/>
    </source>
</evidence>
<evidence type="ECO:0000256" key="2">
    <source>
        <dbReference type="ARBA" id="ARBA00022723"/>
    </source>
</evidence>
<dbReference type="Pfam" id="PF02148">
    <property type="entry name" value="zf-UBP"/>
    <property type="match status" value="1"/>
</dbReference>
<dbReference type="InterPro" id="IPR038765">
    <property type="entry name" value="Papain-like_cys_pep_sf"/>
</dbReference>
<dbReference type="PROSITE" id="PS00972">
    <property type="entry name" value="USP_1"/>
    <property type="match status" value="1"/>
</dbReference>
<keyword evidence="3 5" id="KW-0863">Zinc-finger</keyword>
<proteinExistence type="inferred from homology"/>
<evidence type="ECO:0000256" key="7">
    <source>
        <dbReference type="SAM" id="MobiDB-lite"/>
    </source>
</evidence>
<comment type="caution">
    <text evidence="10">The sequence shown here is derived from an EMBL/GenBank/DDBJ whole genome shotgun (WGS) entry which is preliminary data.</text>
</comment>
<evidence type="ECO:0000313" key="11">
    <source>
        <dbReference type="Proteomes" id="UP000838756"/>
    </source>
</evidence>
<protein>
    <recommendedName>
        <fullName evidence="6">Ubiquitin carboxyl-terminal hydrolase</fullName>
        <ecNumber evidence="6">3.4.19.12</ecNumber>
    </recommendedName>
</protein>
<evidence type="ECO:0000256" key="1">
    <source>
        <dbReference type="ARBA" id="ARBA00000707"/>
    </source>
</evidence>
<dbReference type="OrthoDB" id="21192at2759"/>
<name>A0A8S4SA88_9NEOP</name>
<evidence type="ECO:0000256" key="6">
    <source>
        <dbReference type="RuleBase" id="RU366025"/>
    </source>
</evidence>
<comment type="catalytic activity">
    <reaction evidence="1 6">
        <text>Thiol-dependent hydrolysis of ester, thioester, amide, peptide and isopeptide bonds formed by the C-terminal Gly of ubiquitin (a 76-residue protein attached to proteins as an intracellular targeting signal).</text>
        <dbReference type="EC" id="3.4.19.12"/>
    </reaction>
</comment>
<dbReference type="AlphaFoldDB" id="A0A8S4SA88"/>
<keyword evidence="6" id="KW-0788">Thiol protease</keyword>
<dbReference type="InterPro" id="IPR050185">
    <property type="entry name" value="Ub_carboxyl-term_hydrolase"/>
</dbReference>
<feature type="domain" description="USP" evidence="8">
    <location>
        <begin position="232"/>
        <end position="572"/>
    </location>
</feature>
<dbReference type="GO" id="GO:0016579">
    <property type="term" value="P:protein deubiquitination"/>
    <property type="evidence" value="ECO:0007669"/>
    <property type="project" value="InterPro"/>
</dbReference>
<keyword evidence="6" id="KW-0833">Ubl conjugation pathway</keyword>
<evidence type="ECO:0000256" key="5">
    <source>
        <dbReference type="PROSITE-ProRule" id="PRU00502"/>
    </source>
</evidence>
<evidence type="ECO:0000259" key="9">
    <source>
        <dbReference type="PROSITE" id="PS50271"/>
    </source>
</evidence>
<feature type="domain" description="UBP-type" evidence="9">
    <location>
        <begin position="1"/>
        <end position="105"/>
    </location>
</feature>
<dbReference type="EMBL" id="CAKXAJ010026073">
    <property type="protein sequence ID" value="CAH2254265.1"/>
    <property type="molecule type" value="Genomic_DNA"/>
</dbReference>
<dbReference type="InterPro" id="IPR013083">
    <property type="entry name" value="Znf_RING/FYVE/PHD"/>
</dbReference>
<dbReference type="InterPro" id="IPR001394">
    <property type="entry name" value="Peptidase_C19_UCH"/>
</dbReference>
<keyword evidence="2" id="KW-0479">Metal-binding</keyword>
<evidence type="ECO:0000259" key="8">
    <source>
        <dbReference type="PROSITE" id="PS50235"/>
    </source>
</evidence>